<feature type="domain" description="Ribosome maturation factor RimP N-terminal" evidence="4">
    <location>
        <begin position="8"/>
        <end position="80"/>
    </location>
</feature>
<dbReference type="OrthoDB" id="9805006at2"/>
<dbReference type="InterPro" id="IPR003728">
    <property type="entry name" value="Ribosome_maturation_RimP"/>
</dbReference>
<evidence type="ECO:0000313" key="6">
    <source>
        <dbReference type="Proteomes" id="UP000186705"/>
    </source>
</evidence>
<dbReference type="PANTHER" id="PTHR33867:SF1">
    <property type="entry name" value="RIBOSOME MATURATION FACTOR RIMP"/>
    <property type="match status" value="1"/>
</dbReference>
<proteinExistence type="inferred from homology"/>
<dbReference type="EMBL" id="MPKA01000135">
    <property type="protein sequence ID" value="OLU44021.1"/>
    <property type="molecule type" value="Genomic_DNA"/>
</dbReference>
<comment type="function">
    <text evidence="3">Required for maturation of 30S ribosomal subunits.</text>
</comment>
<organism evidence="5 6">
    <name type="scientific">Dubosiella newyorkensis</name>
    <dbReference type="NCBI Taxonomy" id="1862672"/>
    <lineage>
        <taxon>Bacteria</taxon>
        <taxon>Bacillati</taxon>
        <taxon>Bacillota</taxon>
        <taxon>Erysipelotrichia</taxon>
        <taxon>Erysipelotrichales</taxon>
        <taxon>Erysipelotrichaceae</taxon>
        <taxon>Dubosiella</taxon>
    </lineage>
</organism>
<evidence type="ECO:0000313" key="5">
    <source>
        <dbReference type="EMBL" id="OLU44021.1"/>
    </source>
</evidence>
<evidence type="ECO:0000256" key="3">
    <source>
        <dbReference type="HAMAP-Rule" id="MF_01077"/>
    </source>
</evidence>
<name>A0A1U7NJS8_9FIRM</name>
<dbReference type="GO" id="GO:0005829">
    <property type="term" value="C:cytosol"/>
    <property type="evidence" value="ECO:0007669"/>
    <property type="project" value="TreeGrafter"/>
</dbReference>
<dbReference type="SUPFAM" id="SSF74942">
    <property type="entry name" value="YhbC-like, C-terminal domain"/>
    <property type="match status" value="1"/>
</dbReference>
<keyword evidence="2 3" id="KW-0690">Ribosome biogenesis</keyword>
<evidence type="ECO:0000256" key="1">
    <source>
        <dbReference type="ARBA" id="ARBA00022490"/>
    </source>
</evidence>
<comment type="similarity">
    <text evidence="3">Belongs to the RimP family.</text>
</comment>
<dbReference type="GO" id="GO:0000028">
    <property type="term" value="P:ribosomal small subunit assembly"/>
    <property type="evidence" value="ECO:0007669"/>
    <property type="project" value="TreeGrafter"/>
</dbReference>
<evidence type="ECO:0000256" key="2">
    <source>
        <dbReference type="ARBA" id="ARBA00022517"/>
    </source>
</evidence>
<keyword evidence="6" id="KW-1185">Reference proteome</keyword>
<dbReference type="GO" id="GO:0006412">
    <property type="term" value="P:translation"/>
    <property type="evidence" value="ECO:0007669"/>
    <property type="project" value="TreeGrafter"/>
</dbReference>
<dbReference type="PANTHER" id="PTHR33867">
    <property type="entry name" value="RIBOSOME MATURATION FACTOR RIMP"/>
    <property type="match status" value="1"/>
</dbReference>
<dbReference type="HAMAP" id="MF_01077">
    <property type="entry name" value="RimP"/>
    <property type="match status" value="1"/>
</dbReference>
<comment type="caution">
    <text evidence="5">The sequence shown here is derived from an EMBL/GenBank/DDBJ whole genome shotgun (WGS) entry which is preliminary data.</text>
</comment>
<dbReference type="AlphaFoldDB" id="A0A1U7NJS8"/>
<dbReference type="SUPFAM" id="SSF75420">
    <property type="entry name" value="YhbC-like, N-terminal domain"/>
    <property type="match status" value="1"/>
</dbReference>
<dbReference type="Gene3D" id="3.30.300.70">
    <property type="entry name" value="RimP-like superfamily, N-terminal"/>
    <property type="match status" value="1"/>
</dbReference>
<dbReference type="Pfam" id="PF02576">
    <property type="entry name" value="RimP_N"/>
    <property type="match status" value="1"/>
</dbReference>
<sequence length="152" mass="17401">MEHLKEWIEQVLNDNGCSLYELEWLKEEVTPILRVSIEKKGGSVDLDTCTQCSDAISAMLDEKDWNDNEYLLEVCSPGAERELKNYDQIKAQENGYVFVKLKNPKQGVDQVFGDLVHVEPEVITLSYKVKGRPKKITIEMDNIQLIKTAVKL</sequence>
<accession>A0A1U7NJS8</accession>
<dbReference type="STRING" id="1862672.BO225_11230"/>
<dbReference type="GeneID" id="78276502"/>
<dbReference type="Gene3D" id="2.30.30.180">
    <property type="entry name" value="Ribosome maturation factor RimP, C-terminal domain"/>
    <property type="match status" value="1"/>
</dbReference>
<comment type="subcellular location">
    <subcellularLocation>
        <location evidence="3">Cytoplasm</location>
    </subcellularLocation>
</comment>
<dbReference type="InterPro" id="IPR035956">
    <property type="entry name" value="RimP_N_sf"/>
</dbReference>
<evidence type="ECO:0000259" key="4">
    <source>
        <dbReference type="Pfam" id="PF02576"/>
    </source>
</evidence>
<dbReference type="InterPro" id="IPR028989">
    <property type="entry name" value="RimP_N"/>
</dbReference>
<dbReference type="InterPro" id="IPR036847">
    <property type="entry name" value="RimP_C_sf"/>
</dbReference>
<gene>
    <name evidence="3" type="primary">rimP</name>
    <name evidence="5" type="ORF">BO225_11230</name>
</gene>
<dbReference type="RefSeq" id="WP_076342323.1">
    <property type="nucleotide sequence ID" value="NZ_CANTAN010000016.1"/>
</dbReference>
<reference evidence="5 6" key="1">
    <citation type="submission" date="2016-11" db="EMBL/GenBank/DDBJ databases">
        <title>Description of two novel members of the family Erysipelotrichaceae: Ileibacterium lipovorans gen. nov., sp. nov. and Dubosiella newyorkensis, gen. nov., sp. nov.</title>
        <authorList>
            <person name="Cox L.M."/>
            <person name="Sohn J."/>
            <person name="Tyrrell K.L."/>
            <person name="Citron D.M."/>
            <person name="Lawson P.A."/>
            <person name="Patel N.B."/>
            <person name="Iizumi T."/>
            <person name="Perez-Perez G.I."/>
            <person name="Goldstein E.J."/>
            <person name="Blaser M.J."/>
        </authorList>
    </citation>
    <scope>NUCLEOTIDE SEQUENCE [LARGE SCALE GENOMIC DNA]</scope>
    <source>
        <strain evidence="5 6">NYU-BL-A4</strain>
    </source>
</reference>
<keyword evidence="1 3" id="KW-0963">Cytoplasm</keyword>
<protein>
    <recommendedName>
        <fullName evidence="3">Ribosome maturation factor RimP</fullName>
    </recommendedName>
</protein>
<dbReference type="Proteomes" id="UP000186705">
    <property type="component" value="Unassembled WGS sequence"/>
</dbReference>